<name>A0ABP1DX41_9APHY</name>
<reference evidence="4" key="1">
    <citation type="submission" date="2024-04" db="EMBL/GenBank/DDBJ databases">
        <authorList>
            <person name="Shaw F."/>
            <person name="Minotto A."/>
        </authorList>
    </citation>
    <scope>NUCLEOTIDE SEQUENCE [LARGE SCALE GENOMIC DNA]</scope>
</reference>
<evidence type="ECO:0000313" key="4">
    <source>
        <dbReference type="Proteomes" id="UP001497453"/>
    </source>
</evidence>
<evidence type="ECO:0000256" key="2">
    <source>
        <dbReference type="SAM" id="Phobius"/>
    </source>
</evidence>
<keyword evidence="2" id="KW-0812">Transmembrane</keyword>
<proteinExistence type="predicted"/>
<keyword evidence="4" id="KW-1185">Reference proteome</keyword>
<evidence type="ECO:0000313" key="3">
    <source>
        <dbReference type="EMBL" id="CAL1712368.1"/>
    </source>
</evidence>
<keyword evidence="1" id="KW-0175">Coiled coil</keyword>
<dbReference type="Proteomes" id="UP001497453">
    <property type="component" value="Chromosome 7"/>
</dbReference>
<gene>
    <name evidence="3" type="ORF">GFSPODELE1_LOCUS8796</name>
</gene>
<feature type="coiled-coil region" evidence="1">
    <location>
        <begin position="100"/>
        <end position="127"/>
    </location>
</feature>
<evidence type="ECO:0008006" key="5">
    <source>
        <dbReference type="Google" id="ProtNLM"/>
    </source>
</evidence>
<protein>
    <recommendedName>
        <fullName evidence="5">Fungal N-terminal domain-containing protein</fullName>
    </recommendedName>
</protein>
<evidence type="ECO:0000256" key="1">
    <source>
        <dbReference type="SAM" id="Coils"/>
    </source>
</evidence>
<sequence>MTIYDILGLIFGALGTIGVVQLAYTIVCYNLPQEKLKSLDEVLDATRLLFDSVVEEGLLPDKRFVQKAAHRLQHYRELTEGLRSEVHSATSFTEKCHAMLSGLSRKISTLRNQIEKLRAVISSTSSKARRELRDNSSNCAISLDAKLEREGDADVPSIIPRLSTGNGMEEYRKGRKQLYDNHNIRLPPPVYSQIGTHCHSVPGYCQTIYVPEFTSHLVSSGIPARTSGIPSFATMVLENNCRNPASVPLDDCEPLVNASRPGKRCICSHLSEADVHALEHVLRQMLVALADVRGQQAEH</sequence>
<feature type="transmembrane region" description="Helical" evidence="2">
    <location>
        <begin position="6"/>
        <end position="29"/>
    </location>
</feature>
<accession>A0ABP1DX41</accession>
<dbReference type="EMBL" id="OZ037950">
    <property type="protein sequence ID" value="CAL1712368.1"/>
    <property type="molecule type" value="Genomic_DNA"/>
</dbReference>
<keyword evidence="2" id="KW-0472">Membrane</keyword>
<organism evidence="3 4">
    <name type="scientific">Somion occarium</name>
    <dbReference type="NCBI Taxonomy" id="3059160"/>
    <lineage>
        <taxon>Eukaryota</taxon>
        <taxon>Fungi</taxon>
        <taxon>Dikarya</taxon>
        <taxon>Basidiomycota</taxon>
        <taxon>Agaricomycotina</taxon>
        <taxon>Agaricomycetes</taxon>
        <taxon>Polyporales</taxon>
        <taxon>Cerrenaceae</taxon>
        <taxon>Somion</taxon>
    </lineage>
</organism>
<keyword evidence="2" id="KW-1133">Transmembrane helix</keyword>